<evidence type="ECO:0000313" key="2">
    <source>
        <dbReference type="Proteomes" id="UP000772434"/>
    </source>
</evidence>
<evidence type="ECO:0000313" key="1">
    <source>
        <dbReference type="EMBL" id="KAF9072593.1"/>
    </source>
</evidence>
<organism evidence="1 2">
    <name type="scientific">Rhodocollybia butyracea</name>
    <dbReference type="NCBI Taxonomy" id="206335"/>
    <lineage>
        <taxon>Eukaryota</taxon>
        <taxon>Fungi</taxon>
        <taxon>Dikarya</taxon>
        <taxon>Basidiomycota</taxon>
        <taxon>Agaricomycotina</taxon>
        <taxon>Agaricomycetes</taxon>
        <taxon>Agaricomycetidae</taxon>
        <taxon>Agaricales</taxon>
        <taxon>Marasmiineae</taxon>
        <taxon>Omphalotaceae</taxon>
        <taxon>Rhodocollybia</taxon>
    </lineage>
</organism>
<dbReference type="Proteomes" id="UP000772434">
    <property type="component" value="Unassembled WGS sequence"/>
</dbReference>
<keyword evidence="2" id="KW-1185">Reference proteome</keyword>
<reference evidence="1" key="1">
    <citation type="submission" date="2020-11" db="EMBL/GenBank/DDBJ databases">
        <authorList>
            <consortium name="DOE Joint Genome Institute"/>
            <person name="Ahrendt S."/>
            <person name="Riley R."/>
            <person name="Andreopoulos W."/>
            <person name="Labutti K."/>
            <person name="Pangilinan J."/>
            <person name="Ruiz-Duenas F.J."/>
            <person name="Barrasa J.M."/>
            <person name="Sanchez-Garcia M."/>
            <person name="Camarero S."/>
            <person name="Miyauchi S."/>
            <person name="Serrano A."/>
            <person name="Linde D."/>
            <person name="Babiker R."/>
            <person name="Drula E."/>
            <person name="Ayuso-Fernandez I."/>
            <person name="Pacheco R."/>
            <person name="Padilla G."/>
            <person name="Ferreira P."/>
            <person name="Barriuso J."/>
            <person name="Kellner H."/>
            <person name="Castanera R."/>
            <person name="Alfaro M."/>
            <person name="Ramirez L."/>
            <person name="Pisabarro A.G."/>
            <person name="Kuo A."/>
            <person name="Tritt A."/>
            <person name="Lipzen A."/>
            <person name="He G."/>
            <person name="Yan M."/>
            <person name="Ng V."/>
            <person name="Cullen D."/>
            <person name="Martin F."/>
            <person name="Rosso M.-N."/>
            <person name="Henrissat B."/>
            <person name="Hibbett D."/>
            <person name="Martinez A.T."/>
            <person name="Grigoriev I.V."/>
        </authorList>
    </citation>
    <scope>NUCLEOTIDE SEQUENCE</scope>
    <source>
        <strain evidence="1">AH 40177</strain>
    </source>
</reference>
<dbReference type="AlphaFoldDB" id="A0A9P5PZ61"/>
<dbReference type="EMBL" id="JADNRY010000023">
    <property type="protein sequence ID" value="KAF9072593.1"/>
    <property type="molecule type" value="Genomic_DNA"/>
</dbReference>
<proteinExistence type="predicted"/>
<comment type="caution">
    <text evidence="1">The sequence shown here is derived from an EMBL/GenBank/DDBJ whole genome shotgun (WGS) entry which is preliminary data.</text>
</comment>
<name>A0A9P5PZ61_9AGAR</name>
<sequence>MEREINFFSSWRIKNGRSDSELALCWAMSPKVGHPLNNSVLNPHKYDLRVLSKMLVKSTNYQEVKAYYLSACSTYFITLEALLVNFINTVTVHQTSKAITIEIIVQGELSDPKALTLLYGDIPVVFDSIDHASIGGGHIFIKATKGVTIKGQLVVVPMKVRLLPAVALGLKDKGTTPPTVLESPICITREMISLFADSSDHIADIGESAA</sequence>
<accession>A0A9P5PZ61</accession>
<gene>
    <name evidence="1" type="ORF">BDP27DRAFT_1491576</name>
</gene>
<protein>
    <submittedName>
        <fullName evidence="1">Uncharacterized protein</fullName>
    </submittedName>
</protein>